<proteinExistence type="predicted"/>
<evidence type="ECO:0000313" key="1">
    <source>
        <dbReference type="EMBL" id="KAI4370195.1"/>
    </source>
</evidence>
<gene>
    <name evidence="1" type="ORF">MLD38_018569</name>
</gene>
<evidence type="ECO:0000313" key="2">
    <source>
        <dbReference type="Proteomes" id="UP001057402"/>
    </source>
</evidence>
<keyword evidence="2" id="KW-1185">Reference proteome</keyword>
<protein>
    <submittedName>
        <fullName evidence="1">Uncharacterized protein</fullName>
    </submittedName>
</protein>
<accession>A0ACB9QUA4</accession>
<sequence length="210" mass="22963">MFRDDSSYSAYMLFVAIRLWNADSRSCIAVGIGHMGAVAAITFSKKKRDFLVSGSSDRTIKVWSMDGISDDDCLEPLRLRARAVVAARDKDINALAIAPNDSLVCSGSEYRTAAYGGFRILYLWIWAISNGSCLKTFEGHTAMVLRASFLTRGTQQVSCGGDGVVKLWSVRTSECISTCDEHEDKIWALAVGNKTEMLATGGVDANINLW</sequence>
<comment type="caution">
    <text evidence="1">The sequence shown here is derived from an EMBL/GenBank/DDBJ whole genome shotgun (WGS) entry which is preliminary data.</text>
</comment>
<name>A0ACB9QUA4_9MYRT</name>
<dbReference type="Proteomes" id="UP001057402">
    <property type="component" value="Chromosome 5"/>
</dbReference>
<reference evidence="2" key="1">
    <citation type="journal article" date="2023" name="Front. Plant Sci.">
        <title>Chromosomal-level genome assembly of Melastoma candidum provides insights into trichome evolution.</title>
        <authorList>
            <person name="Zhong Y."/>
            <person name="Wu W."/>
            <person name="Sun C."/>
            <person name="Zou P."/>
            <person name="Liu Y."/>
            <person name="Dai S."/>
            <person name="Zhou R."/>
        </authorList>
    </citation>
    <scope>NUCLEOTIDE SEQUENCE [LARGE SCALE GENOMIC DNA]</scope>
</reference>
<dbReference type="EMBL" id="CM042884">
    <property type="protein sequence ID" value="KAI4370195.1"/>
    <property type="molecule type" value="Genomic_DNA"/>
</dbReference>
<organism evidence="1 2">
    <name type="scientific">Melastoma candidum</name>
    <dbReference type="NCBI Taxonomy" id="119954"/>
    <lineage>
        <taxon>Eukaryota</taxon>
        <taxon>Viridiplantae</taxon>
        <taxon>Streptophyta</taxon>
        <taxon>Embryophyta</taxon>
        <taxon>Tracheophyta</taxon>
        <taxon>Spermatophyta</taxon>
        <taxon>Magnoliopsida</taxon>
        <taxon>eudicotyledons</taxon>
        <taxon>Gunneridae</taxon>
        <taxon>Pentapetalae</taxon>
        <taxon>rosids</taxon>
        <taxon>malvids</taxon>
        <taxon>Myrtales</taxon>
        <taxon>Melastomataceae</taxon>
        <taxon>Melastomatoideae</taxon>
        <taxon>Melastomateae</taxon>
        <taxon>Melastoma</taxon>
    </lineage>
</organism>